<dbReference type="Ensembl" id="ENSOART00020074471.1">
    <property type="protein sequence ID" value="ENSOARP00020058316.1"/>
    <property type="gene ID" value="ENSOARG00020037643.1"/>
</dbReference>
<organism evidence="1">
    <name type="scientific">Ovis aries</name>
    <name type="common">Sheep</name>
    <dbReference type="NCBI Taxonomy" id="9940"/>
    <lineage>
        <taxon>Eukaryota</taxon>
        <taxon>Metazoa</taxon>
        <taxon>Chordata</taxon>
        <taxon>Craniata</taxon>
        <taxon>Vertebrata</taxon>
        <taxon>Euteleostomi</taxon>
        <taxon>Mammalia</taxon>
        <taxon>Eutheria</taxon>
        <taxon>Laurasiatheria</taxon>
        <taxon>Artiodactyla</taxon>
        <taxon>Ruminantia</taxon>
        <taxon>Pecora</taxon>
        <taxon>Bovidae</taxon>
        <taxon>Caprinae</taxon>
        <taxon>Ovis</taxon>
    </lineage>
</organism>
<accession>A0AC11EH08</accession>
<reference evidence="1" key="2">
    <citation type="submission" date="2025-08" db="UniProtKB">
        <authorList>
            <consortium name="Ensembl"/>
        </authorList>
    </citation>
    <scope>IDENTIFICATION</scope>
</reference>
<protein>
    <submittedName>
        <fullName evidence="1">GC-rich sequence DNA-binding factor 2</fullName>
    </submittedName>
</protein>
<reference evidence="1" key="1">
    <citation type="submission" date="2020-11" db="EMBL/GenBank/DDBJ databases">
        <authorList>
            <person name="Davenport K.M."/>
            <person name="Bickhart D.M."/>
            <person name="Smith T.P.L."/>
            <person name="Murdoch B.M."/>
            <person name="Rosen B.D."/>
        </authorList>
    </citation>
    <scope>NUCLEOTIDE SEQUENCE [LARGE SCALE GENOMIC DNA]</scope>
    <source>
        <strain evidence="1">OAR_USU_Benz2616</strain>
    </source>
</reference>
<sequence length="402" mass="46619">MKFEHIMCLYIIIFYTHLMTTHKMLLMYVFQIINIQEIESAMHALLLKQAMIFMKRRQDELKHESAYLQQLSCKPETSVNKSLAIDEKTQSILEEVESRRARRRQARVLSGNCTHEEGASSDDELSSADMIDFQKSQGLKQMPWFTSVEEFIDCSMEDSKKEDSSDKKILSTVINKTVIPRLIGFVEFIWDPLSTTQTTSLITQCRMILEEQSTCENEVNKGKQDLLKSIVSRMKKAIEDDVFIPLYPKSAVEDRTSPHAKFQERQFWSGLKLFGNILLWNELLPEDTLQELGLGKLLNRYLIIALVNAIPGPDVVKKCSQIAAYLPEKWFQSSAMRTSIPQLENFIQFLLQSARKLSRNEIRDEVKEIILILVKIKALNQAESFIEEYHLDHLRSVIKEFE</sequence>
<reference evidence="1" key="3">
    <citation type="submission" date="2025-09" db="UniProtKB">
        <authorList>
            <consortium name="Ensembl"/>
        </authorList>
    </citation>
    <scope>IDENTIFICATION</scope>
</reference>
<evidence type="ECO:0000313" key="1">
    <source>
        <dbReference type="Ensembl" id="ENSOARP00020058316.1"/>
    </source>
</evidence>
<gene>
    <name evidence="1" type="primary">GCFC2</name>
</gene>
<proteinExistence type="predicted"/>
<name>A0AC11EH08_SHEEP</name>